<dbReference type="Proteomes" id="UP001429564">
    <property type="component" value="Unassembled WGS sequence"/>
</dbReference>
<protein>
    <recommendedName>
        <fullName evidence="4">HK97 gp10 family phage protein</fullName>
    </recommendedName>
</protein>
<proteinExistence type="predicted"/>
<evidence type="ECO:0008006" key="4">
    <source>
        <dbReference type="Google" id="ProtNLM"/>
    </source>
</evidence>
<organism evidence="2 3">
    <name type="scientific">Parasedimentitalea denitrificans</name>
    <dbReference type="NCBI Taxonomy" id="2211118"/>
    <lineage>
        <taxon>Bacteria</taxon>
        <taxon>Pseudomonadati</taxon>
        <taxon>Pseudomonadota</taxon>
        <taxon>Alphaproteobacteria</taxon>
        <taxon>Rhodobacterales</taxon>
        <taxon>Paracoccaceae</taxon>
        <taxon>Parasedimentitalea</taxon>
    </lineage>
</organism>
<evidence type="ECO:0000313" key="3">
    <source>
        <dbReference type="Proteomes" id="UP001429564"/>
    </source>
</evidence>
<gene>
    <name evidence="2" type="ORF">DL239_02540</name>
</gene>
<comment type="caution">
    <text evidence="2">The sequence shown here is derived from an EMBL/GenBank/DDBJ whole genome shotgun (WGS) entry which is preliminary data.</text>
</comment>
<feature type="compositionally biased region" description="Basic and acidic residues" evidence="1">
    <location>
        <begin position="51"/>
        <end position="60"/>
    </location>
</feature>
<sequence>MGVTILELKEFIREAIVDIAEGIREADDKLKSMGGLVNPGAHKAGKAEVTGSDRRGPVIGRKPEEFVAPRTTLKFDVAVSAASDTEEGAGASAKIWVFAASVDGKTVAKTESVSRLSFDVDVVFPHDKDQKDRAGLVQGVVSN</sequence>
<evidence type="ECO:0000256" key="1">
    <source>
        <dbReference type="SAM" id="MobiDB-lite"/>
    </source>
</evidence>
<dbReference type="EMBL" id="QHLQ01000001">
    <property type="protein sequence ID" value="NIZ59850.1"/>
    <property type="molecule type" value="Genomic_DNA"/>
</dbReference>
<feature type="region of interest" description="Disordered" evidence="1">
    <location>
        <begin position="41"/>
        <end position="60"/>
    </location>
</feature>
<reference evidence="2 3" key="1">
    <citation type="submission" date="2018-05" db="EMBL/GenBank/DDBJ databases">
        <authorList>
            <person name="Zhang Y.-J."/>
        </authorList>
    </citation>
    <scope>NUCLEOTIDE SEQUENCE [LARGE SCALE GENOMIC DNA]</scope>
    <source>
        <strain evidence="2 3">CY04</strain>
    </source>
</reference>
<accession>A0ABX0W6E0</accession>
<evidence type="ECO:0000313" key="2">
    <source>
        <dbReference type="EMBL" id="NIZ59850.1"/>
    </source>
</evidence>
<name>A0ABX0W6E0_9RHOB</name>
<keyword evidence="3" id="KW-1185">Reference proteome</keyword>